<comment type="pathway">
    <text evidence="3">Sulfur metabolism; glutathione metabolism.</text>
</comment>
<keyword evidence="5" id="KW-1185">Reference proteome</keyword>
<feature type="binding site" evidence="2">
    <location>
        <begin position="475"/>
        <end position="476"/>
    </location>
    <ligand>
        <name>L-glutamate</name>
        <dbReference type="ChEBI" id="CHEBI:29985"/>
    </ligand>
</feature>
<feature type="binding site" evidence="2">
    <location>
        <position position="447"/>
    </location>
    <ligand>
        <name>L-glutamate</name>
        <dbReference type="ChEBI" id="CHEBI:29985"/>
    </ligand>
</feature>
<evidence type="ECO:0000256" key="2">
    <source>
        <dbReference type="PIRSR" id="PIRSR600101-2"/>
    </source>
</evidence>
<dbReference type="PANTHER" id="PTHR11686:SF9">
    <property type="entry name" value="RE13973P"/>
    <property type="match status" value="1"/>
</dbReference>
<dbReference type="EC" id="3.4.19.13" evidence="3"/>
<feature type="active site" description="Nucleophile" evidence="1">
    <location>
        <position position="405"/>
    </location>
</feature>
<evidence type="ECO:0000256" key="1">
    <source>
        <dbReference type="PIRSR" id="PIRSR600101-1"/>
    </source>
</evidence>
<dbReference type="InterPro" id="IPR029055">
    <property type="entry name" value="Ntn_hydrolases_N"/>
</dbReference>
<dbReference type="KEGG" id="mcha:111021933"/>
<organism evidence="5 6">
    <name type="scientific">Momordica charantia</name>
    <name type="common">Bitter gourd</name>
    <name type="synonym">Balsam pear</name>
    <dbReference type="NCBI Taxonomy" id="3673"/>
    <lineage>
        <taxon>Eukaryota</taxon>
        <taxon>Viridiplantae</taxon>
        <taxon>Streptophyta</taxon>
        <taxon>Embryophyta</taxon>
        <taxon>Tracheophyta</taxon>
        <taxon>Spermatophyta</taxon>
        <taxon>Magnoliopsida</taxon>
        <taxon>eudicotyledons</taxon>
        <taxon>Gunneridae</taxon>
        <taxon>Pentapetalae</taxon>
        <taxon>rosids</taxon>
        <taxon>fabids</taxon>
        <taxon>Cucurbitales</taxon>
        <taxon>Cucurbitaceae</taxon>
        <taxon>Momordiceae</taxon>
        <taxon>Momordica</taxon>
    </lineage>
</organism>
<dbReference type="UniPathway" id="UPA00204"/>
<comment type="catalytic activity">
    <reaction evidence="3">
        <text>glutathione + H2O = L-cysteinylglycine + L-glutamate</text>
        <dbReference type="Rhea" id="RHEA:28807"/>
        <dbReference type="ChEBI" id="CHEBI:15377"/>
        <dbReference type="ChEBI" id="CHEBI:29985"/>
        <dbReference type="ChEBI" id="CHEBI:57925"/>
        <dbReference type="ChEBI" id="CHEBI:61694"/>
        <dbReference type="EC" id="3.4.19.13"/>
    </reaction>
</comment>
<keyword evidence="3" id="KW-0012">Acyltransferase</keyword>
<dbReference type="NCBIfam" id="TIGR00066">
    <property type="entry name" value="g_glut_trans"/>
    <property type="match status" value="1"/>
</dbReference>
<dbReference type="PANTHER" id="PTHR11686">
    <property type="entry name" value="GAMMA GLUTAMYL TRANSPEPTIDASE"/>
    <property type="match status" value="1"/>
</dbReference>
<dbReference type="FunFam" id="1.10.246.130:FF:000001">
    <property type="entry name" value="Gamma-glutamyltransferase 5 isoform 1"/>
    <property type="match status" value="1"/>
</dbReference>
<dbReference type="GO" id="GO:0103068">
    <property type="term" value="F:leukotriene C4 gamma-glutamyl transferase activity"/>
    <property type="evidence" value="ECO:0007669"/>
    <property type="project" value="UniProtKB-EC"/>
</dbReference>
<evidence type="ECO:0000256" key="3">
    <source>
        <dbReference type="RuleBase" id="RU368068"/>
    </source>
</evidence>
<keyword evidence="3" id="KW-0808">Transferase</keyword>
<protein>
    <recommendedName>
        <fullName evidence="3">Glutathione hydrolase</fullName>
        <ecNumber evidence="3">2.3.2.2</ecNumber>
        <ecNumber evidence="3">3.4.19.13</ecNumber>
    </recommendedName>
    <alternativeName>
        <fullName evidence="3">Gamma-glutamyltransferase</fullName>
    </alternativeName>
    <alternativeName>
        <fullName evidence="3">Gamma-glutamyltranspeptidase</fullName>
    </alternativeName>
</protein>
<comment type="function">
    <text evidence="3">Cleaves the gamma-glutamyl peptide bond of glutathione and glutathione conjugates.</text>
</comment>
<dbReference type="InterPro" id="IPR043137">
    <property type="entry name" value="GGT_ssub_C"/>
</dbReference>
<dbReference type="PRINTS" id="PR01210">
    <property type="entry name" value="GGTRANSPTASE"/>
</dbReference>
<comment type="catalytic activity">
    <reaction evidence="3">
        <text>an N-terminal (5-L-glutamyl)-[peptide] + an alpha-amino acid = 5-L-glutamyl amino acid + an N-terminal L-alpha-aminoacyl-[peptide]</text>
        <dbReference type="Rhea" id="RHEA:23904"/>
        <dbReference type="Rhea" id="RHEA-COMP:9780"/>
        <dbReference type="Rhea" id="RHEA-COMP:9795"/>
        <dbReference type="ChEBI" id="CHEBI:77644"/>
        <dbReference type="ChEBI" id="CHEBI:78597"/>
        <dbReference type="ChEBI" id="CHEBI:78599"/>
        <dbReference type="ChEBI" id="CHEBI:78608"/>
        <dbReference type="EC" id="2.3.2.2"/>
    </reaction>
</comment>
<dbReference type="AlphaFoldDB" id="A0A6J1DN40"/>
<dbReference type="GeneID" id="111021933"/>
<comment type="catalytic activity">
    <reaction evidence="3">
        <text>an S-substituted glutathione + H2O = an S-substituted L-cysteinylglycine + L-glutamate</text>
        <dbReference type="Rhea" id="RHEA:59468"/>
        <dbReference type="ChEBI" id="CHEBI:15377"/>
        <dbReference type="ChEBI" id="CHEBI:29985"/>
        <dbReference type="ChEBI" id="CHEBI:90779"/>
        <dbReference type="ChEBI" id="CHEBI:143103"/>
        <dbReference type="EC" id="3.4.19.13"/>
    </reaction>
</comment>
<sequence length="621" mass="67164">MESPLLGSHGSEDKWRCRRAIFVPLGLLATVVVGHILGGSINCSVFREENKHFDGIHLENPEIIQSEEGVVAADDGRCSEIGASILRQGGHAVDAAVATALCLGVVCSLSSGIGGGGFMLVRSSPTWQTIAFDFRETAPLAASQGMYEINVTAKRFGPLSIGVPGEIAGLHEAWLRYGRLPWRSLIEPAIKLAKDGFAISHFLGEGLVSCANIILNDPGLRQVYAPNGDLLQVGDTCYNIELGKSLEAVADQGPEAFYNGIIGEKLVKDVRAIGGILSMEDLRNYTVDITEAITTEAIGYTVHGMPPPSSGTLGFAMVMNIFKSYNDPAATKGSLGLHRLIEALKHMFAERMNLGDPRFSNINDSVSYMLNPSFAKKIQEKIVDNTTFPPDYYLYRWSQLRDHGTSHFCIVDAERNAVSLTTTVNEHFGAGILSPSTGIVLNNEMGDFSIATDVSPDKLPPAPANFIQPNKRPLSSMTPLIVTKDDQLIAVIGGSGGMKIIPAVIQVFLNYFSLGLQPLAAVQSSRVYHQLIPNVVRYENLTFMDGDHVELTEEKKQFLEERGHEVVVSNIAGAMVQLIVQNFKDTIDAGRKGGKIPNNQTLFGLLTAVSDPRKNGFPAAV</sequence>
<accession>A0A6J1DN40</accession>
<dbReference type="InterPro" id="IPR043138">
    <property type="entry name" value="GGT_lsub"/>
</dbReference>
<keyword evidence="4" id="KW-0472">Membrane</keyword>
<dbReference type="InterPro" id="IPR000101">
    <property type="entry name" value="GGT_peptidase"/>
</dbReference>
<dbReference type="OrthoDB" id="2015213at2759"/>
<dbReference type="GO" id="GO:0006751">
    <property type="term" value="P:glutathione catabolic process"/>
    <property type="evidence" value="ECO:0007669"/>
    <property type="project" value="UniProtKB-UniRule"/>
</dbReference>
<evidence type="ECO:0000256" key="4">
    <source>
        <dbReference type="SAM" id="Phobius"/>
    </source>
</evidence>
<dbReference type="Gene3D" id="3.60.20.40">
    <property type="match status" value="1"/>
</dbReference>
<dbReference type="EC" id="2.3.2.2" evidence="3"/>
<name>A0A6J1DN40_MOMCH</name>
<feature type="binding site" evidence="2">
    <location>
        <position position="497"/>
    </location>
    <ligand>
        <name>L-glutamate</name>
        <dbReference type="ChEBI" id="CHEBI:29985"/>
    </ligand>
</feature>
<gene>
    <name evidence="6" type="primary">LOC111021933</name>
</gene>
<feature type="binding site" evidence="2">
    <location>
        <position position="135"/>
    </location>
    <ligand>
        <name>L-glutamate</name>
        <dbReference type="ChEBI" id="CHEBI:29985"/>
    </ligand>
</feature>
<dbReference type="SUPFAM" id="SSF56235">
    <property type="entry name" value="N-terminal nucleophile aminohydrolases (Ntn hydrolases)"/>
    <property type="match status" value="1"/>
</dbReference>
<evidence type="ECO:0000313" key="5">
    <source>
        <dbReference type="Proteomes" id="UP000504603"/>
    </source>
</evidence>
<dbReference type="RefSeq" id="XP_022154759.1">
    <property type="nucleotide sequence ID" value="XM_022299067.1"/>
</dbReference>
<dbReference type="GO" id="GO:0005886">
    <property type="term" value="C:plasma membrane"/>
    <property type="evidence" value="ECO:0007669"/>
    <property type="project" value="TreeGrafter"/>
</dbReference>
<reference evidence="6" key="1">
    <citation type="submission" date="2025-08" db="UniProtKB">
        <authorList>
            <consortium name="RefSeq"/>
        </authorList>
    </citation>
    <scope>IDENTIFICATION</scope>
    <source>
        <strain evidence="6">OHB3-1</strain>
    </source>
</reference>
<evidence type="ECO:0000313" key="6">
    <source>
        <dbReference type="RefSeq" id="XP_022154759.1"/>
    </source>
</evidence>
<keyword evidence="4" id="KW-1133">Transmembrane helix</keyword>
<proteinExistence type="predicted"/>
<feature type="transmembrane region" description="Helical" evidence="4">
    <location>
        <begin position="21"/>
        <end position="41"/>
    </location>
</feature>
<dbReference type="GO" id="GO:0036374">
    <property type="term" value="F:glutathione hydrolase activity"/>
    <property type="evidence" value="ECO:0007669"/>
    <property type="project" value="UniProtKB-UniRule"/>
</dbReference>
<feature type="binding site" evidence="2">
    <location>
        <begin position="423"/>
        <end position="425"/>
    </location>
    <ligand>
        <name>L-glutamate</name>
        <dbReference type="ChEBI" id="CHEBI:29985"/>
    </ligand>
</feature>
<keyword evidence="4" id="KW-0812">Transmembrane</keyword>
<keyword evidence="3" id="KW-0378">Hydrolase</keyword>
<dbReference type="Gene3D" id="1.10.246.130">
    <property type="match status" value="1"/>
</dbReference>
<dbReference type="Proteomes" id="UP000504603">
    <property type="component" value="Unplaced"/>
</dbReference>
<dbReference type="Pfam" id="PF01019">
    <property type="entry name" value="G_glu_transpept"/>
    <property type="match status" value="1"/>
</dbReference>